<keyword evidence="1" id="KW-0472">Membrane</keyword>
<protein>
    <submittedName>
        <fullName evidence="2">FAR-17a/AIG1-like protein</fullName>
    </submittedName>
</protein>
<feature type="transmembrane region" description="Helical" evidence="1">
    <location>
        <begin position="31"/>
        <end position="54"/>
    </location>
</feature>
<evidence type="ECO:0000313" key="3">
    <source>
        <dbReference type="Proteomes" id="UP000053732"/>
    </source>
</evidence>
<dbReference type="Proteomes" id="UP000053732">
    <property type="component" value="Unassembled WGS sequence"/>
</dbReference>
<feature type="transmembrane region" description="Helical" evidence="1">
    <location>
        <begin position="115"/>
        <end position="135"/>
    </location>
</feature>
<keyword evidence="1" id="KW-0812">Transmembrane</keyword>
<evidence type="ECO:0000313" key="2">
    <source>
        <dbReference type="EMBL" id="CRL26596.1"/>
    </source>
</evidence>
<dbReference type="EMBL" id="HG793152">
    <property type="protein sequence ID" value="CRL26596.1"/>
    <property type="molecule type" value="Genomic_DNA"/>
</dbReference>
<name>A0A0G4PK88_PENC3</name>
<organism evidence="2 3">
    <name type="scientific">Penicillium camemberti (strain FM 013)</name>
    <dbReference type="NCBI Taxonomy" id="1429867"/>
    <lineage>
        <taxon>Eukaryota</taxon>
        <taxon>Fungi</taxon>
        <taxon>Dikarya</taxon>
        <taxon>Ascomycota</taxon>
        <taxon>Pezizomycotina</taxon>
        <taxon>Eurotiomycetes</taxon>
        <taxon>Eurotiomycetidae</taxon>
        <taxon>Eurotiales</taxon>
        <taxon>Aspergillaceae</taxon>
        <taxon>Penicillium</taxon>
    </lineage>
</organism>
<feature type="transmembrane region" description="Helical" evidence="1">
    <location>
        <begin position="219"/>
        <end position="241"/>
    </location>
</feature>
<dbReference type="STRING" id="1429867.A0A0G4PK88"/>
<proteinExistence type="predicted"/>
<feature type="transmembrane region" description="Helical" evidence="1">
    <location>
        <begin position="74"/>
        <end position="94"/>
    </location>
</feature>
<dbReference type="PANTHER" id="PTHR12242:SF1">
    <property type="entry name" value="MYND-TYPE DOMAIN-CONTAINING PROTEIN"/>
    <property type="match status" value="1"/>
</dbReference>
<dbReference type="GO" id="GO:0016020">
    <property type="term" value="C:membrane"/>
    <property type="evidence" value="ECO:0007669"/>
    <property type="project" value="TreeGrafter"/>
</dbReference>
<sequence>MPRLSLTTLFGVDPTTDDKHHFETSWILPPAILAGLRGLISLYIFTSIFVFWGWFGTHNDHASIGHSFSYFTWLTYWGIGFYMLFATIHTAFYARTGHSVLLDRWPRAFRVLHSLLYVTITTYPFLVTVVFWVILFTPPWYKKTFTGWQNISQHGLNSVYALLEIILPATAPHPFIAIPFLILMLLLYLCVAYITHETEGWYPYSFLDVGEHGQKSKRVVGYCFGILAAILVCFLLSWALIHLRRRLTHGKIKRARRDPLCSHNAFVEPCGGEQSNEMKDVPVWGKVMGRFSSSGGNCLGA</sequence>
<gene>
    <name evidence="2" type="ORF">PCAMFM013_S019g000012</name>
</gene>
<evidence type="ECO:0000256" key="1">
    <source>
        <dbReference type="SAM" id="Phobius"/>
    </source>
</evidence>
<keyword evidence="1" id="KW-1133">Transmembrane helix</keyword>
<keyword evidence="3" id="KW-1185">Reference proteome</keyword>
<dbReference type="AlphaFoldDB" id="A0A0G4PK88"/>
<reference evidence="2 3" key="1">
    <citation type="journal article" date="2014" name="Nat. Commun.">
        <title>Multiple recent horizontal transfers of a large genomic region in cheese making fungi.</title>
        <authorList>
            <person name="Cheeseman K."/>
            <person name="Ropars J."/>
            <person name="Renault P."/>
            <person name="Dupont J."/>
            <person name="Gouzy J."/>
            <person name="Branca A."/>
            <person name="Abraham A.L."/>
            <person name="Ceppi M."/>
            <person name="Conseiller E."/>
            <person name="Debuchy R."/>
            <person name="Malagnac F."/>
            <person name="Goarin A."/>
            <person name="Silar P."/>
            <person name="Lacoste S."/>
            <person name="Sallet E."/>
            <person name="Bensimon A."/>
            <person name="Giraud T."/>
            <person name="Brygoo Y."/>
        </authorList>
    </citation>
    <scope>NUCLEOTIDE SEQUENCE [LARGE SCALE GENOMIC DNA]</scope>
    <source>
        <strain evidence="3">FM 013</strain>
    </source>
</reference>
<feature type="transmembrane region" description="Helical" evidence="1">
    <location>
        <begin position="174"/>
        <end position="194"/>
    </location>
</feature>
<dbReference type="PANTHER" id="PTHR12242">
    <property type="entry name" value="OS02G0130600 PROTEIN-RELATED"/>
    <property type="match status" value="1"/>
</dbReference>
<accession>A0A0G4PK88</accession>